<dbReference type="CDD" id="cd15777">
    <property type="entry name" value="CRBN_C_like"/>
    <property type="match status" value="1"/>
</dbReference>
<dbReference type="Proteomes" id="UP000050741">
    <property type="component" value="Unassembled WGS sequence"/>
</dbReference>
<evidence type="ECO:0000313" key="10">
    <source>
        <dbReference type="WBParaSite" id="GPLIN_001136200"/>
    </source>
</evidence>
<dbReference type="NCBIfam" id="TIGR00269">
    <property type="entry name" value="TIGR00269 family protein"/>
    <property type="match status" value="1"/>
</dbReference>
<dbReference type="InterPro" id="IPR000541">
    <property type="entry name" value="Ncs6/Tuc1/Ctu1"/>
</dbReference>
<dbReference type="WBParaSite" id="GPLIN_001136200">
    <property type="protein sequence ID" value="GPLIN_001136200"/>
    <property type="gene ID" value="GPLIN_001136200"/>
</dbReference>
<organism evidence="9 10">
    <name type="scientific">Globodera pallida</name>
    <name type="common">Potato cyst nematode worm</name>
    <name type="synonym">Heterodera pallida</name>
    <dbReference type="NCBI Taxonomy" id="36090"/>
    <lineage>
        <taxon>Eukaryota</taxon>
        <taxon>Metazoa</taxon>
        <taxon>Ecdysozoa</taxon>
        <taxon>Nematoda</taxon>
        <taxon>Chromadorea</taxon>
        <taxon>Rhabditida</taxon>
        <taxon>Tylenchina</taxon>
        <taxon>Tylenchomorpha</taxon>
        <taxon>Tylenchoidea</taxon>
        <taxon>Heteroderidae</taxon>
        <taxon>Heteroderinae</taxon>
        <taxon>Globodera</taxon>
    </lineage>
</organism>
<dbReference type="GO" id="GO:0000049">
    <property type="term" value="F:tRNA binding"/>
    <property type="evidence" value="ECO:0007669"/>
    <property type="project" value="UniProtKB-KW"/>
</dbReference>
<keyword evidence="5" id="KW-0694">RNA-binding</keyword>
<dbReference type="Pfam" id="PF16503">
    <property type="entry name" value="zn-ribbon_14"/>
    <property type="match status" value="1"/>
</dbReference>
<evidence type="ECO:0000256" key="3">
    <source>
        <dbReference type="ARBA" id="ARBA00022679"/>
    </source>
</evidence>
<name>A0A183CEQ7_GLOPA</name>
<dbReference type="PROSITE" id="PS51787">
    <property type="entry name" value="LON_N"/>
    <property type="match status" value="1"/>
</dbReference>
<dbReference type="SUPFAM" id="SSF88697">
    <property type="entry name" value="PUA domain-like"/>
    <property type="match status" value="1"/>
</dbReference>
<dbReference type="SMART" id="SM00464">
    <property type="entry name" value="LON"/>
    <property type="match status" value="1"/>
</dbReference>
<feature type="region of interest" description="Disordered" evidence="6">
    <location>
        <begin position="41"/>
        <end position="73"/>
    </location>
</feature>
<dbReference type="GO" id="GO:0002144">
    <property type="term" value="C:cytosolic tRNA wobble base thiouridylase complex"/>
    <property type="evidence" value="ECO:0007669"/>
    <property type="project" value="TreeGrafter"/>
</dbReference>
<sequence length="746" mass="84554">MLKRLYDDMPSNKIRILYFYWPKFRDKSNADPLFKTRPVNGAMETLSDEDETAISDQREETKEKETRRKKKSKFDRRLPVIHSYLGDVNQGELSGQEAVQRSFEEPGNNLKVTALLMSELCLLPDQKTPIQFDEQPTIQFMANAQRQQKMFALFTSEEKVLQNAEDFSAIPCHPVGTLFQVQNMLNNGSSDRLSIQVIGRQRCRLMSPLKRHQIHCEDSYVLICDLIEVVVLEERLLSSSLFTLNECCTFNKLRNDDKLKCKAALSAHTQFTLRQCSTGLTPFSFWVAANIPMSLETKLELLHEDCTDRRLQIEWRIVSQMDSMVCSKCANGICNVSDIVNLSVGSNSMHFVNPNGYVHDLFTVRRVRGIEFTGQPSAKFSWFPGWALALSKLFYQLVREERMGIFAPGDRIGVGVSGGKDSTVLAHVLSRLNARHGYGLKLVLLCVDEGIKGYRDDSIREVQKNEADLHIPLTITSYRELYGWTMDEIVAKIGRKNNCTFCGVVHLIVFELNRPFLVFRRQALDRAALHAACNKLATGHNADDAAETVLMNFLRGDVGRLQRMGAAAAAHQTGGKQRWHSSLPERNEDESLPRVKPLKYSYEKDIVIYSHFGKLNYFSTECVYAPNAYRSNVRSFVKELERIRPRAILDLVFSGESLRLKAHVSQPKLGRCERCGYIASQKLCKACQLLEGLNENNGTTETEPQKEEGSPAANDRALKLDGEAMSLESCGRMECGCNTAEKLFDF</sequence>
<keyword evidence="9" id="KW-1185">Reference proteome</keyword>
<dbReference type="PANTHER" id="PTHR11807:SF12">
    <property type="entry name" value="CYTOPLASMIC TRNA 2-THIOLATION PROTEIN 1"/>
    <property type="match status" value="1"/>
</dbReference>
<dbReference type="GO" id="GO:0005739">
    <property type="term" value="C:mitochondrion"/>
    <property type="evidence" value="ECO:0007669"/>
    <property type="project" value="TreeGrafter"/>
</dbReference>
<evidence type="ECO:0000259" key="7">
    <source>
        <dbReference type="PROSITE" id="PS51787"/>
    </source>
</evidence>
<keyword evidence="2" id="KW-0820">tRNA-binding</keyword>
<keyword evidence="3" id="KW-0808">Transferase</keyword>
<dbReference type="SUPFAM" id="SSF52402">
    <property type="entry name" value="Adenine nucleotide alpha hydrolases-like"/>
    <property type="match status" value="1"/>
</dbReference>
<dbReference type="GO" id="GO:0016740">
    <property type="term" value="F:transferase activity"/>
    <property type="evidence" value="ECO:0007669"/>
    <property type="project" value="UniProtKB-KW"/>
</dbReference>
<dbReference type="Gene3D" id="2.30.130.40">
    <property type="entry name" value="LON domain-like"/>
    <property type="match status" value="1"/>
</dbReference>
<reference evidence="9" key="1">
    <citation type="submission" date="2014-05" db="EMBL/GenBank/DDBJ databases">
        <title>The genome and life-stage specific transcriptomes of Globodera pallida elucidate key aspects of plant parasitism by a cyst nematode.</title>
        <authorList>
            <person name="Cotton J.A."/>
            <person name="Lilley C.J."/>
            <person name="Jones L.M."/>
            <person name="Kikuchi T."/>
            <person name="Reid A.J."/>
            <person name="Thorpe P."/>
            <person name="Tsai I.J."/>
            <person name="Beasley H."/>
            <person name="Blok V."/>
            <person name="Cock P.J.A."/>
            <person name="Van den Akker S.E."/>
            <person name="Holroyd N."/>
            <person name="Hunt M."/>
            <person name="Mantelin S."/>
            <person name="Naghra H."/>
            <person name="Pain A."/>
            <person name="Palomares-Rius J.E."/>
            <person name="Zarowiecki M."/>
            <person name="Berriman M."/>
            <person name="Jones J.T."/>
            <person name="Urwin P.E."/>
        </authorList>
    </citation>
    <scope>NUCLEOTIDE SEQUENCE [LARGE SCALE GENOMIC DNA]</scope>
    <source>
        <strain evidence="9">Lindley</strain>
    </source>
</reference>
<dbReference type="InterPro" id="IPR014729">
    <property type="entry name" value="Rossmann-like_a/b/a_fold"/>
</dbReference>
<dbReference type="InterPro" id="IPR015947">
    <property type="entry name" value="PUA-like_sf"/>
</dbReference>
<evidence type="ECO:0000256" key="4">
    <source>
        <dbReference type="ARBA" id="ARBA00022694"/>
    </source>
</evidence>
<evidence type="ECO:0000256" key="5">
    <source>
        <dbReference type="ARBA" id="ARBA00022884"/>
    </source>
</evidence>
<dbReference type="FunFam" id="2.170.150.20:FF:000007">
    <property type="entry name" value="Protein cereblon"/>
    <property type="match status" value="1"/>
</dbReference>
<feature type="domain" description="CULT" evidence="8">
    <location>
        <begin position="321"/>
        <end position="387"/>
    </location>
</feature>
<keyword evidence="1" id="KW-0963">Cytoplasm</keyword>
<feature type="region of interest" description="Disordered" evidence="6">
    <location>
        <begin position="695"/>
        <end position="714"/>
    </location>
</feature>
<dbReference type="PANTHER" id="PTHR11807">
    <property type="entry name" value="ATPASES OF THE PP SUPERFAMILY-RELATED"/>
    <property type="match status" value="1"/>
</dbReference>
<dbReference type="PROSITE" id="PS51788">
    <property type="entry name" value="CULT"/>
    <property type="match status" value="1"/>
</dbReference>
<evidence type="ECO:0000256" key="6">
    <source>
        <dbReference type="SAM" id="MobiDB-lite"/>
    </source>
</evidence>
<dbReference type="InterPro" id="IPR034750">
    <property type="entry name" value="CULT"/>
</dbReference>
<dbReference type="InterPro" id="IPR056369">
    <property type="entry name" value="CTU1-like_ATP-bd"/>
</dbReference>
<keyword evidence="4" id="KW-0819">tRNA processing</keyword>
<dbReference type="InterPro" id="IPR046336">
    <property type="entry name" value="Lon_prtase_N_sf"/>
</dbReference>
<reference evidence="10" key="2">
    <citation type="submission" date="2016-06" db="UniProtKB">
        <authorList>
            <consortium name="WormBaseParasite"/>
        </authorList>
    </citation>
    <scope>IDENTIFICATION</scope>
</reference>
<evidence type="ECO:0000256" key="2">
    <source>
        <dbReference type="ARBA" id="ARBA00022555"/>
    </source>
</evidence>
<dbReference type="Gene3D" id="1.20.58.1480">
    <property type="match status" value="1"/>
</dbReference>
<dbReference type="GO" id="GO:0002143">
    <property type="term" value="P:tRNA wobble position uridine thiolation"/>
    <property type="evidence" value="ECO:0007669"/>
    <property type="project" value="TreeGrafter"/>
</dbReference>
<dbReference type="Gene3D" id="2.170.150.20">
    <property type="entry name" value="Peptide methionine sulfoxide reductase"/>
    <property type="match status" value="1"/>
</dbReference>
<dbReference type="InterPro" id="IPR032442">
    <property type="entry name" value="CTU1_C"/>
</dbReference>
<protein>
    <submittedName>
        <fullName evidence="10">ATP-binding domain-containing protein 3</fullName>
    </submittedName>
</protein>
<dbReference type="Pfam" id="PF02190">
    <property type="entry name" value="LON_substr_bdg"/>
    <property type="match status" value="1"/>
</dbReference>
<feature type="compositionally biased region" description="Basic and acidic residues" evidence="6">
    <location>
        <begin position="56"/>
        <end position="66"/>
    </location>
</feature>
<evidence type="ECO:0000256" key="1">
    <source>
        <dbReference type="ARBA" id="ARBA00022490"/>
    </source>
</evidence>
<dbReference type="CDD" id="cd01713">
    <property type="entry name" value="CTU1-like"/>
    <property type="match status" value="1"/>
</dbReference>
<evidence type="ECO:0000313" key="9">
    <source>
        <dbReference type="Proteomes" id="UP000050741"/>
    </source>
</evidence>
<accession>A0A183CEQ7</accession>
<dbReference type="InterPro" id="IPR003111">
    <property type="entry name" value="Lon_prtase_N"/>
</dbReference>
<dbReference type="AlphaFoldDB" id="A0A183CEQ7"/>
<evidence type="ECO:0000259" key="8">
    <source>
        <dbReference type="PROSITE" id="PS51788"/>
    </source>
</evidence>
<feature type="domain" description="Lon N-terminal" evidence="7">
    <location>
        <begin position="112"/>
        <end position="322"/>
    </location>
</feature>
<proteinExistence type="predicted"/>
<dbReference type="Gene3D" id="3.40.50.620">
    <property type="entry name" value="HUPs"/>
    <property type="match status" value="1"/>
</dbReference>